<keyword evidence="3" id="KW-1185">Reference proteome</keyword>
<accession>A0ABS7PUL9</accession>
<organism evidence="2 3">
    <name type="scientific">Sphingomonas colocasiae</name>
    <dbReference type="NCBI Taxonomy" id="1848973"/>
    <lineage>
        <taxon>Bacteria</taxon>
        <taxon>Pseudomonadati</taxon>
        <taxon>Pseudomonadota</taxon>
        <taxon>Alphaproteobacteria</taxon>
        <taxon>Sphingomonadales</taxon>
        <taxon>Sphingomonadaceae</taxon>
        <taxon>Sphingomonas</taxon>
    </lineage>
</organism>
<dbReference type="PANTHER" id="PTHR34309:SF1">
    <property type="entry name" value="PROTEIN GLCG"/>
    <property type="match status" value="1"/>
</dbReference>
<feature type="chain" id="PRO_5047252593" evidence="1">
    <location>
        <begin position="27"/>
        <end position="163"/>
    </location>
</feature>
<protein>
    <submittedName>
        <fullName evidence="2">Heme-binding protein</fullName>
    </submittedName>
</protein>
<reference evidence="2 3" key="1">
    <citation type="submission" date="2021-08" db="EMBL/GenBank/DDBJ databases">
        <authorList>
            <person name="Tuo L."/>
        </authorList>
    </citation>
    <scope>NUCLEOTIDE SEQUENCE [LARGE SCALE GENOMIC DNA]</scope>
    <source>
        <strain evidence="2 3">JCM 31229</strain>
    </source>
</reference>
<dbReference type="Pfam" id="PF03928">
    <property type="entry name" value="HbpS-like"/>
    <property type="match status" value="1"/>
</dbReference>
<proteinExistence type="predicted"/>
<evidence type="ECO:0000256" key="1">
    <source>
        <dbReference type="SAM" id="SignalP"/>
    </source>
</evidence>
<dbReference type="InterPro" id="IPR038084">
    <property type="entry name" value="PduO/GlcC-like_sf"/>
</dbReference>
<dbReference type="SUPFAM" id="SSF143744">
    <property type="entry name" value="GlcG-like"/>
    <property type="match status" value="1"/>
</dbReference>
<dbReference type="PANTHER" id="PTHR34309">
    <property type="entry name" value="SLR1406 PROTEIN"/>
    <property type="match status" value="1"/>
</dbReference>
<evidence type="ECO:0000313" key="3">
    <source>
        <dbReference type="Proteomes" id="UP000706039"/>
    </source>
</evidence>
<sequence>MTCADPRGRWLAALALLFLGAGSAGAESAARTDAALRLDEARRIAGALVDLATEKGRSVSVVVVNREGRIILSQRMDDASFVSLQLAEGKAITAAAVGVPTRLLEQQVDGGKASVLSAPGVIAIAGGVPVARNGKVVAAIGVSGAASDEDDMMATAARDAVIR</sequence>
<dbReference type="Proteomes" id="UP000706039">
    <property type="component" value="Unassembled WGS sequence"/>
</dbReference>
<gene>
    <name evidence="2" type="ORF">K7G82_20235</name>
</gene>
<comment type="caution">
    <text evidence="2">The sequence shown here is derived from an EMBL/GenBank/DDBJ whole genome shotgun (WGS) entry which is preliminary data.</text>
</comment>
<dbReference type="EMBL" id="JAINVV010000009">
    <property type="protein sequence ID" value="MBY8824644.1"/>
    <property type="molecule type" value="Genomic_DNA"/>
</dbReference>
<dbReference type="InterPro" id="IPR005624">
    <property type="entry name" value="PduO/GlcC-like"/>
</dbReference>
<name>A0ABS7PUL9_9SPHN</name>
<feature type="signal peptide" evidence="1">
    <location>
        <begin position="1"/>
        <end position="26"/>
    </location>
</feature>
<dbReference type="Gene3D" id="3.30.450.150">
    <property type="entry name" value="Haem-degrading domain"/>
    <property type="match status" value="1"/>
</dbReference>
<evidence type="ECO:0000313" key="2">
    <source>
        <dbReference type="EMBL" id="MBY8824644.1"/>
    </source>
</evidence>
<dbReference type="InterPro" id="IPR052517">
    <property type="entry name" value="GlcG_carb_metab_protein"/>
</dbReference>
<keyword evidence="1" id="KW-0732">Signal</keyword>